<dbReference type="Gene3D" id="3.40.50.2000">
    <property type="entry name" value="Glycogen Phosphorylase B"/>
    <property type="match status" value="1"/>
</dbReference>
<dbReference type="SUPFAM" id="SSF53756">
    <property type="entry name" value="UDP-Glycosyltransferase/glycogen phosphorylase"/>
    <property type="match status" value="1"/>
</dbReference>
<dbReference type="AlphaFoldDB" id="A0A1C4U4L4"/>
<proteinExistence type="predicted"/>
<reference evidence="2" key="1">
    <citation type="submission" date="2016-06" db="EMBL/GenBank/DDBJ databases">
        <authorList>
            <person name="Varghese N."/>
            <person name="Submissions Spin"/>
        </authorList>
    </citation>
    <scope>NUCLEOTIDE SEQUENCE [LARGE SCALE GENOMIC DNA]</scope>
    <source>
        <strain evidence="2">DSM 45160</strain>
    </source>
</reference>
<dbReference type="GO" id="GO:0016740">
    <property type="term" value="F:transferase activity"/>
    <property type="evidence" value="ECO:0007669"/>
    <property type="project" value="UniProtKB-KW"/>
</dbReference>
<keyword evidence="2" id="KW-1185">Reference proteome</keyword>
<dbReference type="RefSeq" id="WP_197699281.1">
    <property type="nucleotide sequence ID" value="NZ_LT607409.1"/>
</dbReference>
<accession>A0A1C4U4L4</accession>
<organism evidence="1 2">
    <name type="scientific">Micromonospora chokoriensis</name>
    <dbReference type="NCBI Taxonomy" id="356851"/>
    <lineage>
        <taxon>Bacteria</taxon>
        <taxon>Bacillati</taxon>
        <taxon>Actinomycetota</taxon>
        <taxon>Actinomycetes</taxon>
        <taxon>Micromonosporales</taxon>
        <taxon>Micromonosporaceae</taxon>
        <taxon>Micromonospora</taxon>
    </lineage>
</organism>
<dbReference type="Proteomes" id="UP000198224">
    <property type="component" value="Chromosome I"/>
</dbReference>
<evidence type="ECO:0000313" key="2">
    <source>
        <dbReference type="Proteomes" id="UP000198224"/>
    </source>
</evidence>
<evidence type="ECO:0000313" key="1">
    <source>
        <dbReference type="EMBL" id="SCE66612.1"/>
    </source>
</evidence>
<dbReference type="EMBL" id="LT607409">
    <property type="protein sequence ID" value="SCE66612.1"/>
    <property type="molecule type" value="Genomic_DNA"/>
</dbReference>
<protein>
    <submittedName>
        <fullName evidence="1">Glycosyltransferase involved in cell wall bisynthesis</fullName>
    </submittedName>
</protein>
<gene>
    <name evidence="1" type="ORF">GA0070612_0085</name>
</gene>
<keyword evidence="1" id="KW-0808">Transferase</keyword>
<name>A0A1C4U4L4_9ACTN</name>
<sequence length="421" mass="45337">MTTPPSPSEPLSGNGSTAPTILVLGTAEWNSPIATNQHYVVRELARDFDTYFVESLGLRRVRLDAKDVTRIAKRLRHSVVGHEKTATYRPIPDRVTVISPLIVPIHQAPTRLPNRLLLERAVAEWRRSPSPRVLWTFTPVTYGLEQYSDYTLYHCVDIFQAFPGIDGSAVSAGERILANRADLTIGTSGAVTAHLNDVGFTDVVTLPNVAEVDVFAADSQPVAQRRPAALFAGNLTPHKLDFELLRTLATALNGRGELLLAGPIAAGGGGYDRELAELERLGARYLGMLPLNELAATAGTCTVGLIPYALNDYTAGVSPLKCYEYLSSGLKVVSTPIPDVVQAARATDHITAATSTDDFVDHVLAAINPASDDVLAARVRYAGDFGWNSRGVLLRDIATRMPRRADEAVTRPAGGAGRPRG</sequence>